<gene>
    <name evidence="2" type="ORF">I79_022266</name>
</gene>
<dbReference type="EMBL" id="JH002281">
    <property type="protein sequence ID" value="EGW13557.1"/>
    <property type="molecule type" value="Genomic_DNA"/>
</dbReference>
<feature type="region of interest" description="Disordered" evidence="1">
    <location>
        <begin position="54"/>
        <end position="74"/>
    </location>
</feature>
<accession>G3IEW2</accession>
<evidence type="ECO:0000256" key="1">
    <source>
        <dbReference type="SAM" id="MobiDB-lite"/>
    </source>
</evidence>
<name>G3IEW2_CRIGR</name>
<reference evidence="3" key="1">
    <citation type="journal article" date="2011" name="Nat. Biotechnol.">
        <title>The genomic sequence of the Chinese hamster ovary (CHO)-K1 cell line.</title>
        <authorList>
            <person name="Xu X."/>
            <person name="Nagarajan H."/>
            <person name="Lewis N.E."/>
            <person name="Pan S."/>
            <person name="Cai Z."/>
            <person name="Liu X."/>
            <person name="Chen W."/>
            <person name="Xie M."/>
            <person name="Wang W."/>
            <person name="Hammond S."/>
            <person name="Andersen M.R."/>
            <person name="Neff N."/>
            <person name="Passarelli B."/>
            <person name="Koh W."/>
            <person name="Fan H.C."/>
            <person name="Wang J."/>
            <person name="Gui Y."/>
            <person name="Lee K.H."/>
            <person name="Betenbaugh M.J."/>
            <person name="Quake S.R."/>
            <person name="Famili I."/>
            <person name="Palsson B.O."/>
            <person name="Wang J."/>
        </authorList>
    </citation>
    <scope>NUCLEOTIDE SEQUENCE [LARGE SCALE GENOMIC DNA]</scope>
    <source>
        <strain evidence="3">CHO K1 cell line</strain>
    </source>
</reference>
<dbReference type="InParanoid" id="G3IEW2"/>
<proteinExistence type="predicted"/>
<dbReference type="Proteomes" id="UP000001075">
    <property type="component" value="Unassembled WGS sequence"/>
</dbReference>
<organism evidence="2 3">
    <name type="scientific">Cricetulus griseus</name>
    <name type="common">Chinese hamster</name>
    <name type="synonym">Cricetulus barabensis griseus</name>
    <dbReference type="NCBI Taxonomy" id="10029"/>
    <lineage>
        <taxon>Eukaryota</taxon>
        <taxon>Metazoa</taxon>
        <taxon>Chordata</taxon>
        <taxon>Craniata</taxon>
        <taxon>Vertebrata</taxon>
        <taxon>Euteleostomi</taxon>
        <taxon>Mammalia</taxon>
        <taxon>Eutheria</taxon>
        <taxon>Euarchontoglires</taxon>
        <taxon>Glires</taxon>
        <taxon>Rodentia</taxon>
        <taxon>Myomorpha</taxon>
        <taxon>Muroidea</taxon>
        <taxon>Cricetidae</taxon>
        <taxon>Cricetinae</taxon>
        <taxon>Cricetulus</taxon>
    </lineage>
</organism>
<evidence type="ECO:0000313" key="2">
    <source>
        <dbReference type="EMBL" id="EGW13557.1"/>
    </source>
</evidence>
<evidence type="ECO:0000313" key="3">
    <source>
        <dbReference type="Proteomes" id="UP000001075"/>
    </source>
</evidence>
<protein>
    <submittedName>
        <fullName evidence="2">Uncharacterized protein</fullName>
    </submittedName>
</protein>
<dbReference type="AlphaFoldDB" id="G3IEW2"/>
<sequence>MLRHATWAFSPGLHGAADGKTAPSADECTFQKESRVMARGLHCALSTDDFGDEMQQGREAAAKDGSGLSGESIL</sequence>